<evidence type="ECO:0000259" key="1">
    <source>
        <dbReference type="PROSITE" id="PS51186"/>
    </source>
</evidence>
<gene>
    <name evidence="2" type="ORF">ACFSUF_04835</name>
</gene>
<dbReference type="SUPFAM" id="SSF55729">
    <property type="entry name" value="Acyl-CoA N-acyltransferases (Nat)"/>
    <property type="match status" value="1"/>
</dbReference>
<proteinExistence type="predicted"/>
<reference evidence="3" key="1">
    <citation type="journal article" date="2019" name="Int. J. Syst. Evol. Microbiol.">
        <title>The Global Catalogue of Microorganisms (GCM) 10K type strain sequencing project: providing services to taxonomists for standard genome sequencing and annotation.</title>
        <authorList>
            <consortium name="The Broad Institute Genomics Platform"/>
            <consortium name="The Broad Institute Genome Sequencing Center for Infectious Disease"/>
            <person name="Wu L."/>
            <person name="Ma J."/>
        </authorList>
    </citation>
    <scope>NUCLEOTIDE SEQUENCE [LARGE SCALE GENOMIC DNA]</scope>
    <source>
        <strain evidence="3">KCTC 3950</strain>
    </source>
</reference>
<protein>
    <submittedName>
        <fullName evidence="2">GNAT family N-acetyltransferase</fullName>
        <ecNumber evidence="2">2.3.1.-</ecNumber>
    </submittedName>
</protein>
<feature type="domain" description="N-acetyltransferase" evidence="1">
    <location>
        <begin position="1"/>
        <end position="160"/>
    </location>
</feature>
<keyword evidence="3" id="KW-1185">Reference proteome</keyword>
<dbReference type="Proteomes" id="UP001597541">
    <property type="component" value="Unassembled WGS sequence"/>
</dbReference>
<evidence type="ECO:0000313" key="2">
    <source>
        <dbReference type="EMBL" id="MFD2611745.1"/>
    </source>
</evidence>
<dbReference type="RefSeq" id="WP_377600683.1">
    <property type="nucleotide sequence ID" value="NZ_JBHUME010000005.1"/>
</dbReference>
<name>A0ABW5P932_9BACL</name>
<keyword evidence="2" id="KW-0012">Acyltransferase</keyword>
<dbReference type="EC" id="2.3.1.-" evidence="2"/>
<dbReference type="CDD" id="cd04301">
    <property type="entry name" value="NAT_SF"/>
    <property type="match status" value="1"/>
</dbReference>
<keyword evidence="2" id="KW-0808">Transferase</keyword>
<dbReference type="EMBL" id="JBHUME010000005">
    <property type="protein sequence ID" value="MFD2611745.1"/>
    <property type="molecule type" value="Genomic_DNA"/>
</dbReference>
<organism evidence="2 3">
    <name type="scientific">Paenibacillus gansuensis</name>
    <dbReference type="NCBI Taxonomy" id="306542"/>
    <lineage>
        <taxon>Bacteria</taxon>
        <taxon>Bacillati</taxon>
        <taxon>Bacillota</taxon>
        <taxon>Bacilli</taxon>
        <taxon>Bacillales</taxon>
        <taxon>Paenibacillaceae</taxon>
        <taxon>Paenibacillus</taxon>
    </lineage>
</organism>
<sequence length="185" mass="21249">MEFFTTDQWDSQLWERAENVYHQSFAAHTRKKRAVIQSMFQKQMCFLHIGADHTTGETLAMAISGRTSHPRVLLIDYIGVAPERRSTGIGTSFMNLLKDWALRTGGFTTLLIEAEAGTTAEDEKRHHFWQANGFILTDYVHNYIWVPEPYQAMYCKMTPDPSVPEDGPSLFRSITAFHRKAYRGV</sequence>
<dbReference type="Pfam" id="PF00583">
    <property type="entry name" value="Acetyltransf_1"/>
    <property type="match status" value="1"/>
</dbReference>
<dbReference type="GO" id="GO:0016746">
    <property type="term" value="F:acyltransferase activity"/>
    <property type="evidence" value="ECO:0007669"/>
    <property type="project" value="UniProtKB-KW"/>
</dbReference>
<comment type="caution">
    <text evidence="2">The sequence shown here is derived from an EMBL/GenBank/DDBJ whole genome shotgun (WGS) entry which is preliminary data.</text>
</comment>
<dbReference type="PROSITE" id="PS51186">
    <property type="entry name" value="GNAT"/>
    <property type="match status" value="1"/>
</dbReference>
<dbReference type="InterPro" id="IPR000182">
    <property type="entry name" value="GNAT_dom"/>
</dbReference>
<dbReference type="InterPro" id="IPR016181">
    <property type="entry name" value="Acyl_CoA_acyltransferase"/>
</dbReference>
<accession>A0ABW5P932</accession>
<evidence type="ECO:0000313" key="3">
    <source>
        <dbReference type="Proteomes" id="UP001597541"/>
    </source>
</evidence>
<dbReference type="Gene3D" id="3.40.630.30">
    <property type="match status" value="1"/>
</dbReference>